<evidence type="ECO:0000256" key="1">
    <source>
        <dbReference type="SAM" id="MobiDB-lite"/>
    </source>
</evidence>
<sequence>MASQHSATRENDGNIPFEVTYMFNGYLRGEYNEAISLVTATVAEMQQEGIDIDFLGATQEFNAAGQLIEVTVWYMAPNKGTIGRLNCQACLPASGPPQQFDRRRSRVRKTARLAE</sequence>
<proteinExistence type="predicted"/>
<organism evidence="2 3">
    <name type="scientific">Halobium salinum</name>
    <dbReference type="NCBI Taxonomy" id="1364940"/>
    <lineage>
        <taxon>Archaea</taxon>
        <taxon>Methanobacteriati</taxon>
        <taxon>Methanobacteriota</taxon>
        <taxon>Stenosarchaea group</taxon>
        <taxon>Halobacteria</taxon>
        <taxon>Halobacteriales</taxon>
        <taxon>Haloferacaceae</taxon>
        <taxon>Halobium</taxon>
    </lineage>
</organism>
<feature type="region of interest" description="Disordered" evidence="1">
    <location>
        <begin position="95"/>
        <end position="115"/>
    </location>
</feature>
<gene>
    <name evidence="2" type="ORF">ACFO0N_22120</name>
</gene>
<name>A0ABD5PIL4_9EURY</name>
<protein>
    <submittedName>
        <fullName evidence="2">Uncharacterized protein</fullName>
    </submittedName>
</protein>
<comment type="caution">
    <text evidence="2">The sequence shown here is derived from an EMBL/GenBank/DDBJ whole genome shotgun (WGS) entry which is preliminary data.</text>
</comment>
<dbReference type="EMBL" id="JBHSDS010000017">
    <property type="protein sequence ID" value="MFC4360645.1"/>
    <property type="molecule type" value="Genomic_DNA"/>
</dbReference>
<dbReference type="Proteomes" id="UP001595921">
    <property type="component" value="Unassembled WGS sequence"/>
</dbReference>
<dbReference type="AlphaFoldDB" id="A0ABD5PIL4"/>
<accession>A0ABD5PIL4</accession>
<dbReference type="RefSeq" id="WP_267621038.1">
    <property type="nucleotide sequence ID" value="NZ_JAODIW010000005.1"/>
</dbReference>
<reference evidence="2 3" key="1">
    <citation type="journal article" date="2019" name="Int. J. Syst. Evol. Microbiol.">
        <title>The Global Catalogue of Microorganisms (GCM) 10K type strain sequencing project: providing services to taxonomists for standard genome sequencing and annotation.</title>
        <authorList>
            <consortium name="The Broad Institute Genomics Platform"/>
            <consortium name="The Broad Institute Genome Sequencing Center for Infectious Disease"/>
            <person name="Wu L."/>
            <person name="Ma J."/>
        </authorList>
    </citation>
    <scope>NUCLEOTIDE SEQUENCE [LARGE SCALE GENOMIC DNA]</scope>
    <source>
        <strain evidence="2 3">CGMCC 1.12553</strain>
    </source>
</reference>
<keyword evidence="3" id="KW-1185">Reference proteome</keyword>
<evidence type="ECO:0000313" key="2">
    <source>
        <dbReference type="EMBL" id="MFC4360645.1"/>
    </source>
</evidence>
<evidence type="ECO:0000313" key="3">
    <source>
        <dbReference type="Proteomes" id="UP001595921"/>
    </source>
</evidence>
<feature type="compositionally biased region" description="Basic residues" evidence="1">
    <location>
        <begin position="103"/>
        <end position="115"/>
    </location>
</feature>